<dbReference type="PANTHER" id="PTHR31511">
    <property type="entry name" value="PROTEIN CBG23764"/>
    <property type="match status" value="1"/>
</dbReference>
<gene>
    <name evidence="1" type="ORF">DMN91_012959</name>
</gene>
<accession>A0A3L8D3J7</accession>
<comment type="caution">
    <text evidence="1">The sequence shown here is derived from an EMBL/GenBank/DDBJ whole genome shotgun (WGS) entry which is preliminary data.</text>
</comment>
<reference evidence="1" key="2">
    <citation type="submission" date="2018-07" db="EMBL/GenBank/DDBJ databases">
        <authorList>
            <person name="Mckenzie S.K."/>
            <person name="Kronauer D.J.C."/>
        </authorList>
    </citation>
    <scope>NUCLEOTIDE SEQUENCE</scope>
    <source>
        <strain evidence="1">Clonal line C1</strain>
    </source>
</reference>
<dbReference type="PANTHER" id="PTHR31511:SF12">
    <property type="entry name" value="RHO TERMINATION FACTOR N-TERMINAL DOMAIN-CONTAINING PROTEIN"/>
    <property type="match status" value="1"/>
</dbReference>
<sequence length="364" mass="42046">MPKTKRGGKKHRARRLAHIFSNLESVNTVVSQYYGIEPHSIDPEYEALFRSRDRDTNSNNNNSIITRLTKPRVTSNSAVVSHRVILITNGSNEATWATRLVPISCNLRYPLCQDIPEGDPRRTHYDRLAQETKVQSWIKSNQELLVCQLILNNMVVYCYVEGCTSTLYKKSRENQEPVSFHSSLDKLSSFLSKDKLKTLRSEFAHLSTNDFDLLTRKGVFPYEYVDCAEKLEDTRLPSRKSFYSSLTGVTVSESDYAHAVNVWQRFAIRTLGEYSDLYLKTDVLLLADVFENFRDSCIKSYDLDPAYYYTLPGFTWDAMLKHTRINFELLTDIDIVMFIERGIRGGLNQCSHRYAQANNKYMQS</sequence>
<dbReference type="EMBL" id="QOIP01000014">
    <property type="protein sequence ID" value="RLU15072.1"/>
    <property type="molecule type" value="Genomic_DNA"/>
</dbReference>
<evidence type="ECO:0008006" key="2">
    <source>
        <dbReference type="Google" id="ProtNLM"/>
    </source>
</evidence>
<name>A0A3L8D3J7_OOCBI</name>
<reference evidence="1" key="1">
    <citation type="journal article" date="2018" name="Genome Res.">
        <title>The genomic architecture and molecular evolution of ant odorant receptors.</title>
        <authorList>
            <person name="McKenzie S.K."/>
            <person name="Kronauer D.J.C."/>
        </authorList>
    </citation>
    <scope>NUCLEOTIDE SEQUENCE [LARGE SCALE GENOMIC DNA]</scope>
    <source>
        <strain evidence="1">Clonal line C1</strain>
    </source>
</reference>
<dbReference type="AlphaFoldDB" id="A0A3L8D3J7"/>
<evidence type="ECO:0000313" key="1">
    <source>
        <dbReference type="EMBL" id="RLU15072.1"/>
    </source>
</evidence>
<organism evidence="1">
    <name type="scientific">Ooceraea biroi</name>
    <name type="common">Clonal raider ant</name>
    <name type="synonym">Cerapachys biroi</name>
    <dbReference type="NCBI Taxonomy" id="2015173"/>
    <lineage>
        <taxon>Eukaryota</taxon>
        <taxon>Metazoa</taxon>
        <taxon>Ecdysozoa</taxon>
        <taxon>Arthropoda</taxon>
        <taxon>Hexapoda</taxon>
        <taxon>Insecta</taxon>
        <taxon>Pterygota</taxon>
        <taxon>Neoptera</taxon>
        <taxon>Endopterygota</taxon>
        <taxon>Hymenoptera</taxon>
        <taxon>Apocrita</taxon>
        <taxon>Aculeata</taxon>
        <taxon>Formicoidea</taxon>
        <taxon>Formicidae</taxon>
        <taxon>Dorylinae</taxon>
        <taxon>Ooceraea</taxon>
    </lineage>
</organism>
<protein>
    <recommendedName>
        <fullName evidence="2">DNA-directed DNA polymerase</fullName>
    </recommendedName>
</protein>
<proteinExistence type="predicted"/>
<dbReference type="Proteomes" id="UP000279307">
    <property type="component" value="Chromosome 14"/>
</dbReference>